<name>A0ABN6GEM0_9GAMM</name>
<keyword evidence="1" id="KW-1133">Transmembrane helix</keyword>
<evidence type="ECO:0000313" key="2">
    <source>
        <dbReference type="EMBL" id="BCU08396.1"/>
    </source>
</evidence>
<dbReference type="Proteomes" id="UP000680679">
    <property type="component" value="Plasmid pAt1"/>
</dbReference>
<organism evidence="2 3">
    <name type="scientific">Allochromatium tepidum</name>
    <dbReference type="NCBI Taxonomy" id="553982"/>
    <lineage>
        <taxon>Bacteria</taxon>
        <taxon>Pseudomonadati</taxon>
        <taxon>Pseudomonadota</taxon>
        <taxon>Gammaproteobacteria</taxon>
        <taxon>Chromatiales</taxon>
        <taxon>Chromatiaceae</taxon>
        <taxon>Allochromatium</taxon>
    </lineage>
</organism>
<dbReference type="RefSeq" id="WP_213382354.1">
    <property type="nucleotide sequence ID" value="NZ_AP024564.1"/>
</dbReference>
<feature type="transmembrane region" description="Helical" evidence="1">
    <location>
        <begin position="32"/>
        <end position="53"/>
    </location>
</feature>
<reference evidence="2 3" key="1">
    <citation type="submission" date="2021-04" db="EMBL/GenBank/DDBJ databases">
        <title>Complete genome sequencing of Allochromatium tepidum strain NZ.</title>
        <authorList>
            <person name="Tsukatani Y."/>
            <person name="Mori H."/>
        </authorList>
    </citation>
    <scope>NUCLEOTIDE SEQUENCE [LARGE SCALE GENOMIC DNA]</scope>
    <source>
        <strain evidence="2 3">NZ</strain>
        <plasmid evidence="2 3">pAt1</plasmid>
    </source>
</reference>
<proteinExistence type="predicted"/>
<sequence>MFNSRRLWLFVLGFIGPWIFALLFPLARWPEIAEAVAITAGILLGFAGLGFLGMPMKGNADPRDVTAGALGMLVHAGVFGGLVSFMLA</sequence>
<keyword evidence="1" id="KW-0812">Transmembrane</keyword>
<protein>
    <submittedName>
        <fullName evidence="2">Uncharacterized protein</fullName>
    </submittedName>
</protein>
<geneLocation type="plasmid" evidence="2 3">
    <name>pAt1</name>
</geneLocation>
<evidence type="ECO:0000313" key="3">
    <source>
        <dbReference type="Proteomes" id="UP000680679"/>
    </source>
</evidence>
<gene>
    <name evidence="2" type="ORF">Atep_30730</name>
</gene>
<dbReference type="EMBL" id="AP024564">
    <property type="protein sequence ID" value="BCU08396.1"/>
    <property type="molecule type" value="Genomic_DNA"/>
</dbReference>
<accession>A0ABN6GEM0</accession>
<keyword evidence="3" id="KW-1185">Reference proteome</keyword>
<keyword evidence="2" id="KW-0614">Plasmid</keyword>
<feature type="transmembrane region" description="Helical" evidence="1">
    <location>
        <begin position="7"/>
        <end position="26"/>
    </location>
</feature>
<evidence type="ECO:0000256" key="1">
    <source>
        <dbReference type="SAM" id="Phobius"/>
    </source>
</evidence>
<keyword evidence="1" id="KW-0472">Membrane</keyword>
<feature type="transmembrane region" description="Helical" evidence="1">
    <location>
        <begin position="65"/>
        <end position="87"/>
    </location>
</feature>